<feature type="chain" id="PRO_5038403139" description="Peptidase M12B domain-containing protein" evidence="1">
    <location>
        <begin position="18"/>
        <end position="618"/>
    </location>
</feature>
<evidence type="ECO:0000313" key="2">
    <source>
        <dbReference type="EMBL" id="HIZ92448.1"/>
    </source>
</evidence>
<keyword evidence="1" id="KW-0732">Signal</keyword>
<dbReference type="PROSITE" id="PS51257">
    <property type="entry name" value="PROKAR_LIPOPROTEIN"/>
    <property type="match status" value="1"/>
</dbReference>
<accession>A0A9D2GYL3</accession>
<gene>
    <name evidence="2" type="ORF">H9807_10095</name>
</gene>
<name>A0A9D2GYL3_9BACE</name>
<protein>
    <recommendedName>
        <fullName evidence="4">Peptidase M12B domain-containing protein</fullName>
    </recommendedName>
</protein>
<dbReference type="SUPFAM" id="SSF55486">
    <property type="entry name" value="Metalloproteases ('zincins'), catalytic domain"/>
    <property type="match status" value="1"/>
</dbReference>
<reference evidence="2" key="1">
    <citation type="journal article" date="2021" name="PeerJ">
        <title>Extensive microbial diversity within the chicken gut microbiome revealed by metagenomics and culture.</title>
        <authorList>
            <person name="Gilroy R."/>
            <person name="Ravi A."/>
            <person name="Getino M."/>
            <person name="Pursley I."/>
            <person name="Horton D.L."/>
            <person name="Alikhan N.F."/>
            <person name="Baker D."/>
            <person name="Gharbi K."/>
            <person name="Hall N."/>
            <person name="Watson M."/>
            <person name="Adriaenssens E.M."/>
            <person name="Foster-Nyarko E."/>
            <person name="Jarju S."/>
            <person name="Secka A."/>
            <person name="Antonio M."/>
            <person name="Oren A."/>
            <person name="Chaudhuri R.R."/>
            <person name="La Ragione R."/>
            <person name="Hildebrand F."/>
            <person name="Pallen M.J."/>
        </authorList>
    </citation>
    <scope>NUCLEOTIDE SEQUENCE</scope>
    <source>
        <strain evidence="2">CHK118-2852</strain>
    </source>
</reference>
<reference evidence="2" key="2">
    <citation type="submission" date="2021-04" db="EMBL/GenBank/DDBJ databases">
        <authorList>
            <person name="Gilroy R."/>
        </authorList>
    </citation>
    <scope>NUCLEOTIDE SEQUENCE</scope>
    <source>
        <strain evidence="2">CHK118-2852</strain>
    </source>
</reference>
<dbReference type="AlphaFoldDB" id="A0A9D2GYL3"/>
<feature type="signal peptide" evidence="1">
    <location>
        <begin position="1"/>
        <end position="17"/>
    </location>
</feature>
<evidence type="ECO:0000256" key="1">
    <source>
        <dbReference type="SAM" id="SignalP"/>
    </source>
</evidence>
<comment type="caution">
    <text evidence="2">The sequence shown here is derived from an EMBL/GenBank/DDBJ whole genome shotgun (WGS) entry which is preliminary data.</text>
</comment>
<proteinExistence type="predicted"/>
<dbReference type="Proteomes" id="UP000824108">
    <property type="component" value="Unassembled WGS sequence"/>
</dbReference>
<sequence>MKKVYLFSLFLPAILMACHDEQDYFETIKEQPRTTFHLMQSDYDGETTPATKSIATPYDRMEHYIMDADGQVVTNIRTAYNPSTSEIVAEGLHEGSYVLLTLGIRGDYTSDKADIHRIQSATDTWLTFPDTLDHPLRAEYFYSRTPFHVSLVEIEDGRHEVASLQRQVVLRRIVGRIDFNFTYNNQYVRTALTEQQLELQEVFCYTSFSADSTFDGRSQGYMSPIDLTNQKSFLLMPTVASTQVDGNIKMETRRYTGKCLKQEYQFENIIVSPNRLEQVNTRVQHPDDHSGTLFFTPKAYEEGKFSEILQDDEPAEIYADKNQRSFHTGHPLQVTFTEEGQLHVRFYSPRNVTQMKIMARIPAAGEEYIDIAYFDTIPAFADIYADTPLASQASVCQTESGKLKEIPILTTEELQKAEFKLVSEDFYWRKLKKIEHGWNVSFGLYGGDPTREDGGPSGNWMGIRPVHCREVVAVLLNFTYMIDMPEHEQILKENIDILYDDNKQPVTPEKVLAQMRIERSLVVGLVYSKHGVVGLGGGNVWGVYQQAYVQHYTNPYSCELMFHELGHVMGYGHASSFTYGSWAQSLMNNFYVSNLEKFPIDSPKYLNTATNPNLYKSF</sequence>
<evidence type="ECO:0008006" key="4">
    <source>
        <dbReference type="Google" id="ProtNLM"/>
    </source>
</evidence>
<organism evidence="2 3">
    <name type="scientific">Candidatus Bacteroides merdavium</name>
    <dbReference type="NCBI Taxonomy" id="2838472"/>
    <lineage>
        <taxon>Bacteria</taxon>
        <taxon>Pseudomonadati</taxon>
        <taxon>Bacteroidota</taxon>
        <taxon>Bacteroidia</taxon>
        <taxon>Bacteroidales</taxon>
        <taxon>Bacteroidaceae</taxon>
        <taxon>Bacteroides</taxon>
    </lineage>
</organism>
<dbReference type="EMBL" id="DXAV01000083">
    <property type="protein sequence ID" value="HIZ92448.1"/>
    <property type="molecule type" value="Genomic_DNA"/>
</dbReference>
<evidence type="ECO:0000313" key="3">
    <source>
        <dbReference type="Proteomes" id="UP000824108"/>
    </source>
</evidence>